<dbReference type="EMBL" id="FQWB01000003">
    <property type="protein sequence ID" value="SHG34074.1"/>
    <property type="molecule type" value="Genomic_DNA"/>
</dbReference>
<gene>
    <name evidence="1" type="ORF">SAMN05443549_103318</name>
</gene>
<evidence type="ECO:0000313" key="2">
    <source>
        <dbReference type="Proteomes" id="UP000184516"/>
    </source>
</evidence>
<dbReference type="Proteomes" id="UP000184516">
    <property type="component" value="Unassembled WGS sequence"/>
</dbReference>
<proteinExistence type="predicted"/>
<dbReference type="AlphaFoldDB" id="A0A1M5J0G9"/>
<sequence>MYRELNYYRLLDTIFNIKAVALMLKITRRDELICFTISIYIIPISERKTVCDSVLIPDEKF</sequence>
<dbReference type="STRING" id="468056.SAMN05443549_103318"/>
<organism evidence="1 2">
    <name type="scientific">Flavobacterium fluvii</name>
    <dbReference type="NCBI Taxonomy" id="468056"/>
    <lineage>
        <taxon>Bacteria</taxon>
        <taxon>Pseudomonadati</taxon>
        <taxon>Bacteroidota</taxon>
        <taxon>Flavobacteriia</taxon>
        <taxon>Flavobacteriales</taxon>
        <taxon>Flavobacteriaceae</taxon>
        <taxon>Flavobacterium</taxon>
    </lineage>
</organism>
<evidence type="ECO:0000313" key="1">
    <source>
        <dbReference type="EMBL" id="SHG34074.1"/>
    </source>
</evidence>
<protein>
    <submittedName>
        <fullName evidence="1">Uncharacterized protein</fullName>
    </submittedName>
</protein>
<keyword evidence="2" id="KW-1185">Reference proteome</keyword>
<reference evidence="2" key="1">
    <citation type="submission" date="2016-11" db="EMBL/GenBank/DDBJ databases">
        <authorList>
            <person name="Varghese N."/>
            <person name="Submissions S."/>
        </authorList>
    </citation>
    <scope>NUCLEOTIDE SEQUENCE [LARGE SCALE GENOMIC DNA]</scope>
    <source>
        <strain evidence="2">DSM 19978</strain>
    </source>
</reference>
<accession>A0A1M5J0G9</accession>
<name>A0A1M5J0G9_9FLAO</name>